<dbReference type="InterPro" id="IPR002219">
    <property type="entry name" value="PKC_DAG/PE"/>
</dbReference>
<dbReference type="EMBL" id="KI630628">
    <property type="protein sequence ID" value="EYU35250.1"/>
    <property type="molecule type" value="Genomic_DNA"/>
</dbReference>
<dbReference type="Pfam" id="PF03107">
    <property type="entry name" value="C1_2"/>
    <property type="match status" value="1"/>
</dbReference>
<dbReference type="AlphaFoldDB" id="A0A022R8N8"/>
<feature type="domain" description="Phorbol-ester/DAG-type" evidence="5">
    <location>
        <begin position="22"/>
        <end position="70"/>
    </location>
</feature>
<keyword evidence="7" id="KW-1185">Reference proteome</keyword>
<organism evidence="6 7">
    <name type="scientific">Erythranthe guttata</name>
    <name type="common">Yellow monkey flower</name>
    <name type="synonym">Mimulus guttatus</name>
    <dbReference type="NCBI Taxonomy" id="4155"/>
    <lineage>
        <taxon>Eukaryota</taxon>
        <taxon>Viridiplantae</taxon>
        <taxon>Streptophyta</taxon>
        <taxon>Embryophyta</taxon>
        <taxon>Tracheophyta</taxon>
        <taxon>Spermatophyta</taxon>
        <taxon>Magnoliopsida</taxon>
        <taxon>eudicotyledons</taxon>
        <taxon>Gunneridae</taxon>
        <taxon>Pentapetalae</taxon>
        <taxon>asterids</taxon>
        <taxon>lamiids</taxon>
        <taxon>Lamiales</taxon>
        <taxon>Phrymaceae</taxon>
        <taxon>Erythranthe</taxon>
    </lineage>
</organism>
<dbReference type="SUPFAM" id="SSF57889">
    <property type="entry name" value="Cysteine-rich domain"/>
    <property type="match status" value="1"/>
</dbReference>
<keyword evidence="1" id="KW-0479">Metal-binding</keyword>
<keyword evidence="2" id="KW-0677">Repeat</keyword>
<sequence>TADLHEFCATCPSVAQSALHPKHPLTLVNQPVNDRFCDLCRDLVHGLFCACEGCEFDVHLLCKQLPLHVCLPQHPQHLLKLQPGNPAACALCRQICTSWRDDDQTPSAPPPQPHLNRSFSTLPSHPQPHLNRSLSTPPGLQQQQQMGYGGSTVGISMGGGGGGGGYNMNYGMPSPEMMMMMNNQSQAQMMTMMMMIIIISSRR</sequence>
<feature type="non-terminal residue" evidence="6">
    <location>
        <position position="1"/>
    </location>
</feature>
<keyword evidence="3" id="KW-0862">Zinc</keyword>
<evidence type="ECO:0000313" key="6">
    <source>
        <dbReference type="EMBL" id="EYU35250.1"/>
    </source>
</evidence>
<dbReference type="PANTHER" id="PTHR47841:SF7">
    <property type="entry name" value="CYSTEINE_HISTIDINE-RICH C1 DOMAIN PROTEIN"/>
    <property type="match status" value="1"/>
</dbReference>
<gene>
    <name evidence="6" type="ORF">MIMGU_mgv1a020100mg</name>
</gene>
<feature type="compositionally biased region" description="Polar residues" evidence="4">
    <location>
        <begin position="115"/>
        <end position="140"/>
    </location>
</feature>
<evidence type="ECO:0000313" key="7">
    <source>
        <dbReference type="Proteomes" id="UP000030748"/>
    </source>
</evidence>
<dbReference type="PROSITE" id="PS50081">
    <property type="entry name" value="ZF_DAG_PE_2"/>
    <property type="match status" value="1"/>
</dbReference>
<accession>A0A022R8N8</accession>
<dbReference type="PANTHER" id="PTHR47841">
    <property type="entry name" value="DIACYLGLYCEROL KINASE THETA-LIKE-RELATED"/>
    <property type="match status" value="1"/>
</dbReference>
<dbReference type="InterPro" id="IPR004146">
    <property type="entry name" value="DC1"/>
</dbReference>
<evidence type="ECO:0000256" key="4">
    <source>
        <dbReference type="SAM" id="MobiDB-lite"/>
    </source>
</evidence>
<protein>
    <recommendedName>
        <fullName evidence="5">Phorbol-ester/DAG-type domain-containing protein</fullName>
    </recommendedName>
</protein>
<proteinExistence type="predicted"/>
<evidence type="ECO:0000259" key="5">
    <source>
        <dbReference type="PROSITE" id="PS50081"/>
    </source>
</evidence>
<feature type="region of interest" description="Disordered" evidence="4">
    <location>
        <begin position="102"/>
        <end position="154"/>
    </location>
</feature>
<reference evidence="6 7" key="1">
    <citation type="journal article" date="2013" name="Proc. Natl. Acad. Sci. U.S.A.">
        <title>Fine-scale variation in meiotic recombination in Mimulus inferred from population shotgun sequencing.</title>
        <authorList>
            <person name="Hellsten U."/>
            <person name="Wright K.M."/>
            <person name="Jenkins J."/>
            <person name="Shu S."/>
            <person name="Yuan Y."/>
            <person name="Wessler S.R."/>
            <person name="Schmutz J."/>
            <person name="Willis J.H."/>
            <person name="Rokhsar D.S."/>
        </authorList>
    </citation>
    <scope>NUCLEOTIDE SEQUENCE [LARGE SCALE GENOMIC DNA]</scope>
    <source>
        <strain evidence="7">cv. DUN x IM62</strain>
    </source>
</reference>
<dbReference type="InterPro" id="IPR046349">
    <property type="entry name" value="C1-like_sf"/>
</dbReference>
<name>A0A022R8N8_ERYGU</name>
<evidence type="ECO:0000256" key="2">
    <source>
        <dbReference type="ARBA" id="ARBA00022737"/>
    </source>
</evidence>
<dbReference type="GO" id="GO:0046872">
    <property type="term" value="F:metal ion binding"/>
    <property type="evidence" value="ECO:0007669"/>
    <property type="project" value="UniProtKB-KW"/>
</dbReference>
<evidence type="ECO:0000256" key="3">
    <source>
        <dbReference type="ARBA" id="ARBA00022833"/>
    </source>
</evidence>
<evidence type="ECO:0000256" key="1">
    <source>
        <dbReference type="ARBA" id="ARBA00022723"/>
    </source>
</evidence>
<dbReference type="PROSITE" id="PS00479">
    <property type="entry name" value="ZF_DAG_PE_1"/>
    <property type="match status" value="1"/>
</dbReference>
<dbReference type="Proteomes" id="UP000030748">
    <property type="component" value="Unassembled WGS sequence"/>
</dbReference>